<dbReference type="GO" id="GO:0004177">
    <property type="term" value="F:aminopeptidase activity"/>
    <property type="evidence" value="ECO:0007669"/>
    <property type="project" value="UniProtKB-KW"/>
</dbReference>
<organism evidence="3 4">
    <name type="scientific">Lactobacillus equicursoris DSM 19284 = JCM 14600 = CIP 110162</name>
    <dbReference type="NCBI Taxonomy" id="1293597"/>
    <lineage>
        <taxon>Bacteria</taxon>
        <taxon>Bacillati</taxon>
        <taxon>Bacillota</taxon>
        <taxon>Bacilli</taxon>
        <taxon>Lactobacillales</taxon>
        <taxon>Lactobacillaceae</taxon>
        <taxon>Lactobacillus</taxon>
    </lineage>
</organism>
<protein>
    <submittedName>
        <fullName evidence="3">D-stereospecific aminopeptidase</fullName>
    </submittedName>
</protein>
<dbReference type="Proteomes" id="UP000051074">
    <property type="component" value="Unassembled WGS sequence"/>
</dbReference>
<feature type="binding site" evidence="2">
    <location>
        <position position="61"/>
    </location>
    <ligand>
        <name>Zn(2+)</name>
        <dbReference type="ChEBI" id="CHEBI:29105"/>
        <label>2</label>
    </ligand>
</feature>
<feature type="binding site" evidence="2">
    <location>
        <position position="12"/>
    </location>
    <ligand>
        <name>Zn(2+)</name>
        <dbReference type="ChEBI" id="CHEBI:29105"/>
        <label>1</label>
    </ligand>
</feature>
<keyword evidence="2" id="KW-0862">Zinc</keyword>
<keyword evidence="3" id="KW-0031">Aminopeptidase</keyword>
<feature type="binding site" evidence="2">
    <location>
        <position position="10"/>
    </location>
    <ligand>
        <name>Zn(2+)</name>
        <dbReference type="ChEBI" id="CHEBI:29105"/>
        <label>2</label>
    </ligand>
</feature>
<evidence type="ECO:0000313" key="3">
    <source>
        <dbReference type="EMBL" id="KRL03825.1"/>
    </source>
</evidence>
<accession>A0A0R1M7E2</accession>
<keyword evidence="2" id="KW-0479">Metal-binding</keyword>
<evidence type="ECO:0000256" key="1">
    <source>
        <dbReference type="PIRSR" id="PIRSR015853-1"/>
    </source>
</evidence>
<feature type="active site" description="Nucleophile" evidence="1">
    <location>
        <position position="118"/>
    </location>
</feature>
<dbReference type="PATRIC" id="fig|1293597.4.peg.90"/>
<dbReference type="Gene3D" id="3.40.50.10780">
    <property type="entry name" value="Dipeptide transport protein"/>
    <property type="match status" value="1"/>
</dbReference>
<dbReference type="RefSeq" id="WP_056945274.1">
    <property type="nucleotide sequence ID" value="NZ_AZDU01000001.1"/>
</dbReference>
<reference evidence="3 4" key="1">
    <citation type="journal article" date="2015" name="Genome Announc.">
        <title>Expanding the biotechnology potential of lactobacilli through comparative genomics of 213 strains and associated genera.</title>
        <authorList>
            <person name="Sun Z."/>
            <person name="Harris H.M."/>
            <person name="McCann A."/>
            <person name="Guo C."/>
            <person name="Argimon S."/>
            <person name="Zhang W."/>
            <person name="Yang X."/>
            <person name="Jeffery I.B."/>
            <person name="Cooney J.C."/>
            <person name="Kagawa T.F."/>
            <person name="Liu W."/>
            <person name="Song Y."/>
            <person name="Salvetti E."/>
            <person name="Wrobel A."/>
            <person name="Rasinkangas P."/>
            <person name="Parkhill J."/>
            <person name="Rea M.C."/>
            <person name="O'Sullivan O."/>
            <person name="Ritari J."/>
            <person name="Douillard F.P."/>
            <person name="Paul Ross R."/>
            <person name="Yang R."/>
            <person name="Briner A.E."/>
            <person name="Felis G.E."/>
            <person name="de Vos W.M."/>
            <person name="Barrangou R."/>
            <person name="Klaenhammer T.R."/>
            <person name="Caufield P.W."/>
            <person name="Cui Y."/>
            <person name="Zhang H."/>
            <person name="O'Toole P.W."/>
        </authorList>
    </citation>
    <scope>NUCLEOTIDE SEQUENCE [LARGE SCALE GENOMIC DNA]</scope>
    <source>
        <strain evidence="3 4">DSM 19284</strain>
    </source>
</reference>
<name>A0A0R1M7E2_9LACO</name>
<dbReference type="Gene3D" id="3.30.1360.130">
    <property type="entry name" value="Dipeptide transport protein"/>
    <property type="match status" value="1"/>
</dbReference>
<feature type="binding site" evidence="2">
    <location>
        <position position="137"/>
    </location>
    <ligand>
        <name>Zn(2+)</name>
        <dbReference type="ChEBI" id="CHEBI:29105"/>
        <label>2</label>
    </ligand>
</feature>
<sequence length="267" mass="29012">MAKKIYISTDLEGCSGVTSWPETHYGEKGYDLAVAEMTRETIAAIEACQAAGYEVTVKDGHEDGMNLDPATLPSGIELIRGWDSSPAEMMAGIDDSYDFAIHIGYHSPAGSSETPLDHTVEHGWYSWVKLNGELASEYSFNYLCAADCGVPSIFLSGDAGMCKRAELISPGIVTFATKKGVGSATWNKHPEDVYDGIKKGIKRALLKPAKLGPLPESYTVEFCFASAGRARAAAFYPGAEAVDERIVRYQTDRIQDLLVAKMFMTEI</sequence>
<keyword evidence="3" id="KW-0378">Hydrolase</keyword>
<dbReference type="AlphaFoldDB" id="A0A0R1M7E2"/>
<dbReference type="EMBL" id="AZDU01000001">
    <property type="protein sequence ID" value="KRL03825.1"/>
    <property type="molecule type" value="Genomic_DNA"/>
</dbReference>
<feature type="binding site" evidence="2">
    <location>
        <position position="106"/>
    </location>
    <ligand>
        <name>Zn(2+)</name>
        <dbReference type="ChEBI" id="CHEBI:29105"/>
        <label>2</label>
    </ligand>
</feature>
<dbReference type="Pfam" id="PF04951">
    <property type="entry name" value="Peptidase_M55"/>
    <property type="match status" value="1"/>
</dbReference>
<keyword evidence="3" id="KW-0645">Protease</keyword>
<dbReference type="InterPro" id="IPR036177">
    <property type="entry name" value="Peptidase_M55_sf"/>
</dbReference>
<dbReference type="GO" id="GO:0046872">
    <property type="term" value="F:metal ion binding"/>
    <property type="evidence" value="ECO:0007669"/>
    <property type="project" value="UniProtKB-KW"/>
</dbReference>
<keyword evidence="4" id="KW-1185">Reference proteome</keyword>
<proteinExistence type="predicted"/>
<gene>
    <name evidence="3" type="ORF">FC20_GL000090</name>
</gene>
<dbReference type="InterPro" id="IPR007035">
    <property type="entry name" value="Peptidase_M55"/>
</dbReference>
<dbReference type="InterPro" id="IPR027476">
    <property type="entry name" value="DppA_N"/>
</dbReference>
<dbReference type="PIRSF" id="PIRSF015853">
    <property type="entry name" value="Pep_DppA"/>
    <property type="match status" value="1"/>
</dbReference>
<evidence type="ECO:0000256" key="2">
    <source>
        <dbReference type="PIRSR" id="PIRSR015853-2"/>
    </source>
</evidence>
<comment type="caution">
    <text evidence="3">The sequence shown here is derived from an EMBL/GenBank/DDBJ whole genome shotgun (WGS) entry which is preliminary data.</text>
</comment>
<feature type="binding site" evidence="2">
    <location>
        <position position="10"/>
    </location>
    <ligand>
        <name>Zn(2+)</name>
        <dbReference type="ChEBI" id="CHEBI:29105"/>
        <label>1</label>
    </ligand>
</feature>
<dbReference type="SUPFAM" id="SSF63992">
    <property type="entry name" value="Dipeptide transport protein"/>
    <property type="match status" value="1"/>
</dbReference>
<dbReference type="STRING" id="1293597.FC20_GL000090"/>
<evidence type="ECO:0000313" key="4">
    <source>
        <dbReference type="Proteomes" id="UP000051074"/>
    </source>
</evidence>